<evidence type="ECO:0000256" key="4">
    <source>
        <dbReference type="ARBA" id="ARBA00022741"/>
    </source>
</evidence>
<keyword evidence="2 13" id="KW-0723">Serine/threonine-protein kinase</keyword>
<dbReference type="PROSITE" id="PS50011">
    <property type="entry name" value="PROTEIN_KINASE_DOM"/>
    <property type="match status" value="1"/>
</dbReference>
<dbReference type="RefSeq" id="WP_163181977.1">
    <property type="nucleotide sequence ID" value="NZ_JAAIWM010000014.1"/>
</dbReference>
<organism evidence="13 14">
    <name type="scientific">Bacillus mesophilus</name>
    <dbReference type="NCBI Taxonomy" id="1808955"/>
    <lineage>
        <taxon>Bacteria</taxon>
        <taxon>Bacillati</taxon>
        <taxon>Bacillota</taxon>
        <taxon>Bacilli</taxon>
        <taxon>Bacillales</taxon>
        <taxon>Bacillaceae</taxon>
        <taxon>Bacillus</taxon>
    </lineage>
</organism>
<evidence type="ECO:0000256" key="7">
    <source>
        <dbReference type="ARBA" id="ARBA00047899"/>
    </source>
</evidence>
<dbReference type="PANTHER" id="PTHR24356">
    <property type="entry name" value="SERINE/THREONINE-PROTEIN KINASE"/>
    <property type="match status" value="1"/>
</dbReference>
<dbReference type="GO" id="GO:0005524">
    <property type="term" value="F:ATP binding"/>
    <property type="evidence" value="ECO:0007669"/>
    <property type="project" value="UniProtKB-UniRule"/>
</dbReference>
<dbReference type="Proteomes" id="UP000481043">
    <property type="component" value="Unassembled WGS sequence"/>
</dbReference>
<keyword evidence="11" id="KW-0472">Membrane</keyword>
<comment type="catalytic activity">
    <reaction evidence="7">
        <text>L-threonyl-[protein] + ATP = O-phospho-L-threonyl-[protein] + ADP + H(+)</text>
        <dbReference type="Rhea" id="RHEA:46608"/>
        <dbReference type="Rhea" id="RHEA-COMP:11060"/>
        <dbReference type="Rhea" id="RHEA-COMP:11605"/>
        <dbReference type="ChEBI" id="CHEBI:15378"/>
        <dbReference type="ChEBI" id="CHEBI:30013"/>
        <dbReference type="ChEBI" id="CHEBI:30616"/>
        <dbReference type="ChEBI" id="CHEBI:61977"/>
        <dbReference type="ChEBI" id="CHEBI:456216"/>
        <dbReference type="EC" id="2.7.11.1"/>
    </reaction>
</comment>
<evidence type="ECO:0000256" key="10">
    <source>
        <dbReference type="SAM" id="MobiDB-lite"/>
    </source>
</evidence>
<reference evidence="13 14" key="1">
    <citation type="submission" date="2020-02" db="EMBL/GenBank/DDBJ databases">
        <title>Bacillus aquiflavi sp. nov., isolated from yellow water of strong flavor Chinese baijiu in Yibin region of China.</title>
        <authorList>
            <person name="Xie J."/>
        </authorList>
    </citation>
    <scope>NUCLEOTIDE SEQUENCE [LARGE SCALE GENOMIC DNA]</scope>
    <source>
        <strain evidence="13 14">SA4</strain>
    </source>
</reference>
<keyword evidence="6 9" id="KW-0067">ATP-binding</keyword>
<name>A0A6M0QCM4_9BACI</name>
<gene>
    <name evidence="13" type="ORF">G4D63_20650</name>
</gene>
<dbReference type="PANTHER" id="PTHR24356:SF1">
    <property type="entry name" value="SERINE_THREONINE-PROTEIN KINASE GREATWALL"/>
    <property type="match status" value="1"/>
</dbReference>
<evidence type="ECO:0000256" key="9">
    <source>
        <dbReference type="PROSITE-ProRule" id="PRU10141"/>
    </source>
</evidence>
<comment type="caution">
    <text evidence="13">The sequence shown here is derived from an EMBL/GenBank/DDBJ whole genome shotgun (WGS) entry which is preliminary data.</text>
</comment>
<sequence length="339" mass="38293">MMNNTSKNQACRASSGTVITGKWHRESYRILKALGYGANGYVYLASSTSGLVAIKLSDNSMSITSEVNVLKHFSKVQEHNLGPSLLDVDDWYRPELGITVPFYVMEYVKGENFITFIENRGEEWTGILCSQLLMDLDKLHEAGWVFGDLKPDNLLVAGPPPQIRWLDVGGVTLQGRSIKEFTEFFDRGYWGMGSRVAEPSYDLFAVAMIMINAAIPKRFQKEPNNSEQLKRIIQTTPSLHKYQDVLMNAIGGKYQRAIEMRKDLVHLMSKASNSTTPVIPKVKQRRASKPLKQSKPVKPDPIHVVKKPKTKSKTGYIETVLIIMFLLLAYLLYIYGQLL</sequence>
<evidence type="ECO:0000256" key="8">
    <source>
        <dbReference type="ARBA" id="ARBA00048679"/>
    </source>
</evidence>
<dbReference type="InterPro" id="IPR050236">
    <property type="entry name" value="Ser_Thr_kinase_AGC"/>
</dbReference>
<evidence type="ECO:0000313" key="13">
    <source>
        <dbReference type="EMBL" id="NEY74113.1"/>
    </source>
</evidence>
<dbReference type="InterPro" id="IPR017441">
    <property type="entry name" value="Protein_kinase_ATP_BS"/>
</dbReference>
<dbReference type="EMBL" id="JAAIWM010000014">
    <property type="protein sequence ID" value="NEY74113.1"/>
    <property type="molecule type" value="Genomic_DNA"/>
</dbReference>
<dbReference type="PROSITE" id="PS00107">
    <property type="entry name" value="PROTEIN_KINASE_ATP"/>
    <property type="match status" value="1"/>
</dbReference>
<keyword evidence="11" id="KW-1133">Transmembrane helix</keyword>
<dbReference type="Gene3D" id="1.10.510.10">
    <property type="entry name" value="Transferase(Phosphotransferase) domain 1"/>
    <property type="match status" value="1"/>
</dbReference>
<dbReference type="EC" id="2.7.11.1" evidence="1"/>
<dbReference type="Gene3D" id="3.30.200.20">
    <property type="entry name" value="Phosphorylase Kinase, domain 1"/>
    <property type="match status" value="1"/>
</dbReference>
<dbReference type="InterPro" id="IPR011009">
    <property type="entry name" value="Kinase-like_dom_sf"/>
</dbReference>
<dbReference type="GO" id="GO:0035556">
    <property type="term" value="P:intracellular signal transduction"/>
    <property type="evidence" value="ECO:0007669"/>
    <property type="project" value="TreeGrafter"/>
</dbReference>
<keyword evidence="5 13" id="KW-0418">Kinase</keyword>
<keyword evidence="3" id="KW-0808">Transferase</keyword>
<evidence type="ECO:0000259" key="12">
    <source>
        <dbReference type="PROSITE" id="PS50011"/>
    </source>
</evidence>
<keyword evidence="11" id="KW-0812">Transmembrane</keyword>
<comment type="catalytic activity">
    <reaction evidence="8">
        <text>L-seryl-[protein] + ATP = O-phospho-L-seryl-[protein] + ADP + H(+)</text>
        <dbReference type="Rhea" id="RHEA:17989"/>
        <dbReference type="Rhea" id="RHEA-COMP:9863"/>
        <dbReference type="Rhea" id="RHEA-COMP:11604"/>
        <dbReference type="ChEBI" id="CHEBI:15378"/>
        <dbReference type="ChEBI" id="CHEBI:29999"/>
        <dbReference type="ChEBI" id="CHEBI:30616"/>
        <dbReference type="ChEBI" id="CHEBI:83421"/>
        <dbReference type="ChEBI" id="CHEBI:456216"/>
        <dbReference type="EC" id="2.7.11.1"/>
    </reaction>
</comment>
<feature type="domain" description="Protein kinase" evidence="12">
    <location>
        <begin position="28"/>
        <end position="279"/>
    </location>
</feature>
<feature type="region of interest" description="Disordered" evidence="10">
    <location>
        <begin position="275"/>
        <end position="305"/>
    </location>
</feature>
<feature type="binding site" evidence="9">
    <location>
        <position position="55"/>
    </location>
    <ligand>
        <name>ATP</name>
        <dbReference type="ChEBI" id="CHEBI:30616"/>
    </ligand>
</feature>
<evidence type="ECO:0000256" key="6">
    <source>
        <dbReference type="ARBA" id="ARBA00022840"/>
    </source>
</evidence>
<keyword evidence="4 9" id="KW-0547">Nucleotide-binding</keyword>
<dbReference type="Pfam" id="PF00069">
    <property type="entry name" value="Pkinase"/>
    <property type="match status" value="1"/>
</dbReference>
<evidence type="ECO:0000256" key="11">
    <source>
        <dbReference type="SAM" id="Phobius"/>
    </source>
</evidence>
<evidence type="ECO:0000256" key="1">
    <source>
        <dbReference type="ARBA" id="ARBA00012513"/>
    </source>
</evidence>
<dbReference type="GO" id="GO:0004674">
    <property type="term" value="F:protein serine/threonine kinase activity"/>
    <property type="evidence" value="ECO:0007669"/>
    <property type="project" value="UniProtKB-KW"/>
</dbReference>
<dbReference type="InterPro" id="IPR000719">
    <property type="entry name" value="Prot_kinase_dom"/>
</dbReference>
<keyword evidence="14" id="KW-1185">Reference proteome</keyword>
<dbReference type="AlphaFoldDB" id="A0A6M0QCM4"/>
<feature type="transmembrane region" description="Helical" evidence="11">
    <location>
        <begin position="316"/>
        <end position="336"/>
    </location>
</feature>
<accession>A0A6M0QCM4</accession>
<dbReference type="SUPFAM" id="SSF56112">
    <property type="entry name" value="Protein kinase-like (PK-like)"/>
    <property type="match status" value="1"/>
</dbReference>
<proteinExistence type="predicted"/>
<dbReference type="SMART" id="SM00220">
    <property type="entry name" value="S_TKc"/>
    <property type="match status" value="1"/>
</dbReference>
<evidence type="ECO:0000313" key="14">
    <source>
        <dbReference type="Proteomes" id="UP000481043"/>
    </source>
</evidence>
<evidence type="ECO:0000256" key="3">
    <source>
        <dbReference type="ARBA" id="ARBA00022679"/>
    </source>
</evidence>
<evidence type="ECO:0000256" key="2">
    <source>
        <dbReference type="ARBA" id="ARBA00022527"/>
    </source>
</evidence>
<protein>
    <recommendedName>
        <fullName evidence="1">non-specific serine/threonine protein kinase</fullName>
        <ecNumber evidence="1">2.7.11.1</ecNumber>
    </recommendedName>
</protein>
<evidence type="ECO:0000256" key="5">
    <source>
        <dbReference type="ARBA" id="ARBA00022777"/>
    </source>
</evidence>